<feature type="region of interest" description="Disordered" evidence="1">
    <location>
        <begin position="47"/>
        <end position="72"/>
    </location>
</feature>
<reference evidence="2" key="1">
    <citation type="submission" date="2020-08" db="EMBL/GenBank/DDBJ databases">
        <title>Multicomponent nature underlies the extraordinary mechanical properties of spider dragline silk.</title>
        <authorList>
            <person name="Kono N."/>
            <person name="Nakamura H."/>
            <person name="Mori M."/>
            <person name="Yoshida Y."/>
            <person name="Ohtoshi R."/>
            <person name="Malay A.D."/>
            <person name="Moran D.A.P."/>
            <person name="Tomita M."/>
            <person name="Numata K."/>
            <person name="Arakawa K."/>
        </authorList>
    </citation>
    <scope>NUCLEOTIDE SEQUENCE</scope>
</reference>
<dbReference type="AlphaFoldDB" id="A0A8X6U2F3"/>
<keyword evidence="3" id="KW-1185">Reference proteome</keyword>
<organism evidence="2 3">
    <name type="scientific">Nephila pilipes</name>
    <name type="common">Giant wood spider</name>
    <name type="synonym">Nephila maculata</name>
    <dbReference type="NCBI Taxonomy" id="299642"/>
    <lineage>
        <taxon>Eukaryota</taxon>
        <taxon>Metazoa</taxon>
        <taxon>Ecdysozoa</taxon>
        <taxon>Arthropoda</taxon>
        <taxon>Chelicerata</taxon>
        <taxon>Arachnida</taxon>
        <taxon>Araneae</taxon>
        <taxon>Araneomorphae</taxon>
        <taxon>Entelegynae</taxon>
        <taxon>Araneoidea</taxon>
        <taxon>Nephilidae</taxon>
        <taxon>Nephila</taxon>
    </lineage>
</organism>
<protein>
    <submittedName>
        <fullName evidence="2">Uncharacterized protein</fullName>
    </submittedName>
</protein>
<feature type="region of interest" description="Disordered" evidence="1">
    <location>
        <begin position="1"/>
        <end position="33"/>
    </location>
</feature>
<evidence type="ECO:0000313" key="3">
    <source>
        <dbReference type="Proteomes" id="UP000887013"/>
    </source>
</evidence>
<sequence>MQAKLLENQRAEAPRQEECGTKPMLRKEEEKKEEEILKLPRSLESLSSEIRESKDNPREGLMIPVVMNRNAT</sequence>
<dbReference type="EMBL" id="BMAW01072503">
    <property type="protein sequence ID" value="GFT83301.1"/>
    <property type="molecule type" value="Genomic_DNA"/>
</dbReference>
<accession>A0A8X6U2F3</accession>
<feature type="compositionally biased region" description="Basic and acidic residues" evidence="1">
    <location>
        <begin position="49"/>
        <end position="58"/>
    </location>
</feature>
<comment type="caution">
    <text evidence="2">The sequence shown here is derived from an EMBL/GenBank/DDBJ whole genome shotgun (WGS) entry which is preliminary data.</text>
</comment>
<feature type="compositionally biased region" description="Basic and acidic residues" evidence="1">
    <location>
        <begin position="7"/>
        <end position="33"/>
    </location>
</feature>
<dbReference type="Proteomes" id="UP000887013">
    <property type="component" value="Unassembled WGS sequence"/>
</dbReference>
<evidence type="ECO:0000256" key="1">
    <source>
        <dbReference type="SAM" id="MobiDB-lite"/>
    </source>
</evidence>
<name>A0A8X6U2F3_NEPPI</name>
<proteinExistence type="predicted"/>
<gene>
    <name evidence="2" type="ORF">NPIL_399971</name>
</gene>
<evidence type="ECO:0000313" key="2">
    <source>
        <dbReference type="EMBL" id="GFT83301.1"/>
    </source>
</evidence>